<dbReference type="GO" id="GO:0004176">
    <property type="term" value="F:ATP-dependent peptidase activity"/>
    <property type="evidence" value="ECO:0007669"/>
    <property type="project" value="InterPro"/>
</dbReference>
<protein>
    <submittedName>
        <fullName evidence="4">Putative ATP dependent Clp protease</fullName>
    </submittedName>
</protein>
<sequence length="247" mass="27449">MKKYYDLVTTGQTAEICIYGDITSWPWTDGDTSAVGMVQAIKGLPENISNINIRINSYGGEVAEGLAIYNTLKTCGKHVTTTIDGFACSAASMIFMAGTERIINNSSLLMIHNALTYTVGNADQLRKEADDLEKINEQIIKTYMEHVNITIDEVKKMMDDETWITPEEALEKGFASEIGNVPESENVMNSARKLIFDSLVRKQPLNKIENQGQIEVHLDEDGIHIQATNEVPEQKTMLGTFLNAIIK</sequence>
<dbReference type="GO" id="GO:0051117">
    <property type="term" value="F:ATPase binding"/>
    <property type="evidence" value="ECO:0007669"/>
    <property type="project" value="TreeGrafter"/>
</dbReference>
<keyword evidence="2" id="KW-0963">Cytoplasm</keyword>
<evidence type="ECO:0000256" key="3">
    <source>
        <dbReference type="ARBA" id="ARBA00022801"/>
    </source>
</evidence>
<evidence type="ECO:0000256" key="1">
    <source>
        <dbReference type="ARBA" id="ARBA00007039"/>
    </source>
</evidence>
<proteinExistence type="inferred from homology"/>
<evidence type="ECO:0000313" key="4">
    <source>
        <dbReference type="EMBL" id="DAE19189.1"/>
    </source>
</evidence>
<dbReference type="Pfam" id="PF00574">
    <property type="entry name" value="CLP_protease"/>
    <property type="match status" value="1"/>
</dbReference>
<dbReference type="InterPro" id="IPR023562">
    <property type="entry name" value="ClpP/TepA"/>
</dbReference>
<dbReference type="EMBL" id="BK015669">
    <property type="protein sequence ID" value="DAE19189.1"/>
    <property type="molecule type" value="Genomic_DNA"/>
</dbReference>
<name>A0A8S5QK74_9CAUD</name>
<dbReference type="PANTHER" id="PTHR10381:SF70">
    <property type="entry name" value="ATP-DEPENDENT CLP PROTEASE PROTEOLYTIC SUBUNIT"/>
    <property type="match status" value="1"/>
</dbReference>
<keyword evidence="3" id="KW-0378">Hydrolase</keyword>
<dbReference type="CDD" id="cd07016">
    <property type="entry name" value="S14_ClpP_1"/>
    <property type="match status" value="1"/>
</dbReference>
<reference evidence="4" key="1">
    <citation type="journal article" date="2021" name="Proc. Natl. Acad. Sci. U.S.A.">
        <title>A Catalog of Tens of Thousands of Viruses from Human Metagenomes Reveals Hidden Associations with Chronic Diseases.</title>
        <authorList>
            <person name="Tisza M.J."/>
            <person name="Buck C.B."/>
        </authorList>
    </citation>
    <scope>NUCLEOTIDE SEQUENCE</scope>
    <source>
        <strain evidence="4">CtNYt19</strain>
    </source>
</reference>
<dbReference type="Gene3D" id="3.90.226.10">
    <property type="entry name" value="2-enoyl-CoA Hydratase, Chain A, domain 1"/>
    <property type="match status" value="1"/>
</dbReference>
<dbReference type="PRINTS" id="PR00127">
    <property type="entry name" value="CLPPROTEASEP"/>
</dbReference>
<dbReference type="NCBIfam" id="NF045542">
    <property type="entry name" value="Clp_rel_HeadMat"/>
    <property type="match status" value="1"/>
</dbReference>
<comment type="similarity">
    <text evidence="1">Belongs to the peptidase S14 family.</text>
</comment>
<dbReference type="GO" id="GO:0004252">
    <property type="term" value="F:serine-type endopeptidase activity"/>
    <property type="evidence" value="ECO:0007669"/>
    <property type="project" value="InterPro"/>
</dbReference>
<evidence type="ECO:0000256" key="2">
    <source>
        <dbReference type="ARBA" id="ARBA00022490"/>
    </source>
</evidence>
<dbReference type="GO" id="GO:0009368">
    <property type="term" value="C:endopeptidase Clp complex"/>
    <property type="evidence" value="ECO:0007669"/>
    <property type="project" value="TreeGrafter"/>
</dbReference>
<dbReference type="InterPro" id="IPR029045">
    <property type="entry name" value="ClpP/crotonase-like_dom_sf"/>
</dbReference>
<accession>A0A8S5QK74</accession>
<dbReference type="InterPro" id="IPR001907">
    <property type="entry name" value="ClpP"/>
</dbReference>
<keyword evidence="4" id="KW-0645">Protease</keyword>
<dbReference type="SUPFAM" id="SSF52096">
    <property type="entry name" value="ClpP/crotonase"/>
    <property type="match status" value="1"/>
</dbReference>
<organism evidence="4">
    <name type="scientific">Siphoviridae sp. ctNYt19</name>
    <dbReference type="NCBI Taxonomy" id="2825472"/>
    <lineage>
        <taxon>Viruses</taxon>
        <taxon>Duplodnaviria</taxon>
        <taxon>Heunggongvirae</taxon>
        <taxon>Uroviricota</taxon>
        <taxon>Caudoviricetes</taxon>
    </lineage>
</organism>
<dbReference type="PANTHER" id="PTHR10381">
    <property type="entry name" value="ATP-DEPENDENT CLP PROTEASE PROTEOLYTIC SUBUNIT"/>
    <property type="match status" value="1"/>
</dbReference>
<dbReference type="GO" id="GO:0006515">
    <property type="term" value="P:protein quality control for misfolded or incompletely synthesized proteins"/>
    <property type="evidence" value="ECO:0007669"/>
    <property type="project" value="TreeGrafter"/>
</dbReference>